<gene>
    <name evidence="2" type="ORF">KK083_10370</name>
</gene>
<evidence type="ECO:0000313" key="2">
    <source>
        <dbReference type="EMBL" id="MBT1697282.1"/>
    </source>
</evidence>
<evidence type="ECO:0000313" key="3">
    <source>
        <dbReference type="Proteomes" id="UP001319200"/>
    </source>
</evidence>
<feature type="region of interest" description="Disordered" evidence="1">
    <location>
        <begin position="86"/>
        <end position="127"/>
    </location>
</feature>
<dbReference type="EMBL" id="JAHESF010000008">
    <property type="protein sequence ID" value="MBT1697282.1"/>
    <property type="molecule type" value="Genomic_DNA"/>
</dbReference>
<comment type="caution">
    <text evidence="2">The sequence shown here is derived from an EMBL/GenBank/DDBJ whole genome shotgun (WGS) entry which is preliminary data.</text>
</comment>
<proteinExistence type="predicted"/>
<dbReference type="Proteomes" id="UP001319200">
    <property type="component" value="Unassembled WGS sequence"/>
</dbReference>
<accession>A0AAP2GPC9</accession>
<sequence length="127" mass="14215">MAEHFKPTVGGRITKAQALEWIGKFEKERKKDTKSVFYGKDTLLRILKDDKISGISFFFCRKTDKNGKDFDDLILVPTKEDGTLVWGKDPDEKKQASAFSIASAEPTSAEDDGPYENGTGCPPYCTR</sequence>
<dbReference type="AlphaFoldDB" id="A0AAP2GPC9"/>
<organism evidence="2 3">
    <name type="scientific">Chryseosolibacter histidini</name>
    <dbReference type="NCBI Taxonomy" id="2782349"/>
    <lineage>
        <taxon>Bacteria</taxon>
        <taxon>Pseudomonadati</taxon>
        <taxon>Bacteroidota</taxon>
        <taxon>Cytophagia</taxon>
        <taxon>Cytophagales</taxon>
        <taxon>Chryseotaleaceae</taxon>
        <taxon>Chryseosolibacter</taxon>
    </lineage>
</organism>
<evidence type="ECO:0000256" key="1">
    <source>
        <dbReference type="SAM" id="MobiDB-lite"/>
    </source>
</evidence>
<dbReference type="RefSeq" id="WP_254163152.1">
    <property type="nucleotide sequence ID" value="NZ_JAHESF010000008.1"/>
</dbReference>
<reference evidence="2 3" key="1">
    <citation type="submission" date="2021-05" db="EMBL/GenBank/DDBJ databases">
        <title>A Polyphasic approach of four new species of the genus Ohtaekwangia: Ohtaekwangia histidinii sp. nov., Ohtaekwangia cretensis sp. nov., Ohtaekwangia indiensis sp. nov., Ohtaekwangia reichenbachii sp. nov. from diverse environment.</title>
        <authorList>
            <person name="Octaviana S."/>
        </authorList>
    </citation>
    <scope>NUCLEOTIDE SEQUENCE [LARGE SCALE GENOMIC DNA]</scope>
    <source>
        <strain evidence="2 3">PWU4</strain>
    </source>
</reference>
<keyword evidence="3" id="KW-1185">Reference proteome</keyword>
<protein>
    <submittedName>
        <fullName evidence="2">Uncharacterized protein</fullName>
    </submittedName>
</protein>
<feature type="compositionally biased region" description="Basic and acidic residues" evidence="1">
    <location>
        <begin position="86"/>
        <end position="95"/>
    </location>
</feature>
<name>A0AAP2GPC9_9BACT</name>